<name>A0A2M8RU36_9PAST</name>
<proteinExistence type="predicted"/>
<dbReference type="EMBL" id="PHGZ01000020">
    <property type="protein sequence ID" value="PJG82402.1"/>
    <property type="molecule type" value="Genomic_DNA"/>
</dbReference>
<gene>
    <name evidence="1" type="ORF">CVP04_08660</name>
</gene>
<evidence type="ECO:0000313" key="2">
    <source>
        <dbReference type="Proteomes" id="UP000230282"/>
    </source>
</evidence>
<evidence type="ECO:0000313" key="1">
    <source>
        <dbReference type="EMBL" id="PJG82402.1"/>
    </source>
</evidence>
<dbReference type="RefSeq" id="WP_100297114.1">
    <property type="nucleotide sequence ID" value="NZ_PHGZ01000020.1"/>
</dbReference>
<dbReference type="Proteomes" id="UP000230282">
    <property type="component" value="Unassembled WGS sequence"/>
</dbReference>
<dbReference type="OrthoDB" id="5677055at2"/>
<dbReference type="AlphaFoldDB" id="A0A2M8RU36"/>
<protein>
    <submittedName>
        <fullName evidence="1">Uncharacterized protein</fullName>
    </submittedName>
</protein>
<accession>A0A2M8RU36</accession>
<sequence length="174" mass="20037">MTQSTLNADLSKMSYDEFQDFMKGLALLYSGTSSNHNFISIFNDLRSIAKRVERLPFDFFTIYGAYEIKDNQVVVAVFRIDIDSPADDNTAPNMTSVEVSFADDERNLRCSARIRKYLTQPEYVARCELAYPPVMEDLLWEKEYEKRRGTKVNLNLSEEDKKLLLAGAIKPKHC</sequence>
<organism evidence="1 2">
    <name type="scientific">Caviibacterium pharyngocola</name>
    <dbReference type="NCBI Taxonomy" id="28159"/>
    <lineage>
        <taxon>Bacteria</taxon>
        <taxon>Pseudomonadati</taxon>
        <taxon>Pseudomonadota</taxon>
        <taxon>Gammaproteobacteria</taxon>
        <taxon>Pasteurellales</taxon>
        <taxon>Pasteurellaceae</taxon>
        <taxon>Caviibacterium</taxon>
    </lineage>
</organism>
<keyword evidence="2" id="KW-1185">Reference proteome</keyword>
<reference evidence="1 2" key="1">
    <citation type="submission" date="2017-11" db="EMBL/GenBank/DDBJ databases">
        <title>Reclassification of Bisgaard taxon 5 as Caviibacterium pharyngocola gen. nov., sp. nov.</title>
        <authorList>
            <person name="Christensen H."/>
        </authorList>
    </citation>
    <scope>NUCLEOTIDE SEQUENCE [LARGE SCALE GENOMIC DNA]</scope>
    <source>
        <strain evidence="1 2">7_3</strain>
    </source>
</reference>
<comment type="caution">
    <text evidence="1">The sequence shown here is derived from an EMBL/GenBank/DDBJ whole genome shotgun (WGS) entry which is preliminary data.</text>
</comment>